<gene>
    <name evidence="2" type="ORF">PHJA_001788600</name>
</gene>
<dbReference type="InterPro" id="IPR002182">
    <property type="entry name" value="NB-ARC"/>
</dbReference>
<proteinExistence type="predicted"/>
<dbReference type="InterPro" id="IPR027417">
    <property type="entry name" value="P-loop_NTPase"/>
</dbReference>
<dbReference type="SUPFAM" id="SSF52540">
    <property type="entry name" value="P-loop containing nucleoside triphosphate hydrolases"/>
    <property type="match status" value="1"/>
</dbReference>
<feature type="domain" description="NB-ARC" evidence="1">
    <location>
        <begin position="4"/>
        <end position="66"/>
    </location>
</feature>
<sequence>MSMDNGLDVISIVGMGGLGKTTLAKKVYDDETVKRHFNRHVWIVASDYGEVKHLLAHLIEKLVEDSPLPPKLEDMSADDMREFI</sequence>
<name>A0A830CN08_9LAMI</name>
<dbReference type="GO" id="GO:0043531">
    <property type="term" value="F:ADP binding"/>
    <property type="evidence" value="ECO:0007669"/>
    <property type="project" value="InterPro"/>
</dbReference>
<dbReference type="PANTHER" id="PTHR19338:SF0">
    <property type="entry name" value="MITOCHONDRIAL IMPORT INNER MEMBRANE TRANSLOCASE SUBUNIT TIM13"/>
    <property type="match status" value="1"/>
</dbReference>
<dbReference type="Pfam" id="PF00931">
    <property type="entry name" value="NB-ARC"/>
    <property type="match status" value="1"/>
</dbReference>
<keyword evidence="3" id="KW-1185">Reference proteome</keyword>
<evidence type="ECO:0000313" key="3">
    <source>
        <dbReference type="Proteomes" id="UP000653305"/>
    </source>
</evidence>
<organism evidence="2 3">
    <name type="scientific">Phtheirospermum japonicum</name>
    <dbReference type="NCBI Taxonomy" id="374723"/>
    <lineage>
        <taxon>Eukaryota</taxon>
        <taxon>Viridiplantae</taxon>
        <taxon>Streptophyta</taxon>
        <taxon>Embryophyta</taxon>
        <taxon>Tracheophyta</taxon>
        <taxon>Spermatophyta</taxon>
        <taxon>Magnoliopsida</taxon>
        <taxon>eudicotyledons</taxon>
        <taxon>Gunneridae</taxon>
        <taxon>Pentapetalae</taxon>
        <taxon>asterids</taxon>
        <taxon>lamiids</taxon>
        <taxon>Lamiales</taxon>
        <taxon>Orobanchaceae</taxon>
        <taxon>Orobanchaceae incertae sedis</taxon>
        <taxon>Phtheirospermum</taxon>
    </lineage>
</organism>
<dbReference type="OrthoDB" id="1750347at2759"/>
<dbReference type="Gene3D" id="3.40.50.300">
    <property type="entry name" value="P-loop containing nucleotide triphosphate hydrolases"/>
    <property type="match status" value="1"/>
</dbReference>
<dbReference type="PANTHER" id="PTHR19338">
    <property type="entry name" value="TRANSLOCASE OF INNER MITOCHONDRIAL MEMBRANE 13 HOMOLOG"/>
    <property type="match status" value="1"/>
</dbReference>
<dbReference type="AlphaFoldDB" id="A0A830CN08"/>
<protein>
    <submittedName>
        <fullName evidence="2">Putative disease resistance protein rga4</fullName>
    </submittedName>
</protein>
<dbReference type="EMBL" id="BMAC01000439">
    <property type="protein sequence ID" value="GFP96445.1"/>
    <property type="molecule type" value="Genomic_DNA"/>
</dbReference>
<evidence type="ECO:0000259" key="1">
    <source>
        <dbReference type="Pfam" id="PF00931"/>
    </source>
</evidence>
<reference evidence="2" key="1">
    <citation type="submission" date="2020-07" db="EMBL/GenBank/DDBJ databases">
        <title>Ethylene signaling mediates host invasion by parasitic plants.</title>
        <authorList>
            <person name="Yoshida S."/>
        </authorList>
    </citation>
    <scope>NUCLEOTIDE SEQUENCE</scope>
    <source>
        <strain evidence="2">Okayama</strain>
    </source>
</reference>
<dbReference type="Proteomes" id="UP000653305">
    <property type="component" value="Unassembled WGS sequence"/>
</dbReference>
<comment type="caution">
    <text evidence="2">The sequence shown here is derived from an EMBL/GenBank/DDBJ whole genome shotgun (WGS) entry which is preliminary data.</text>
</comment>
<accession>A0A830CN08</accession>
<evidence type="ECO:0000313" key="2">
    <source>
        <dbReference type="EMBL" id="GFP96445.1"/>
    </source>
</evidence>